<comment type="similarity">
    <text evidence="2">Belongs to the bacterial solute-binding protein 5 family.</text>
</comment>
<dbReference type="InterPro" id="IPR039424">
    <property type="entry name" value="SBP_5"/>
</dbReference>
<protein>
    <submittedName>
        <fullName evidence="6">Extracellular solute-binding protein</fullName>
    </submittedName>
</protein>
<dbReference type="InterPro" id="IPR030678">
    <property type="entry name" value="Peptide/Ni-bd"/>
</dbReference>
<dbReference type="Gene3D" id="3.40.190.10">
    <property type="entry name" value="Periplasmic binding protein-like II"/>
    <property type="match status" value="1"/>
</dbReference>
<evidence type="ECO:0000259" key="5">
    <source>
        <dbReference type="Pfam" id="PF00496"/>
    </source>
</evidence>
<sequence length="612" mass="67470">MTPPPRLVLALSLALACAGPARAAGSPGQISHAIAMQGKPALPPDFACLPYADPHARKGGILHLGELGTFANLNPYGVNAGDAAAGLAGPVYESLMARSFDEPFTLYGLVAQSIETDDARDYVVFRLDPKAHFSDGVPITARDVLFSFNLLKAKGRPQQRAAYGLVHSIQALDDHTVRYDLAGADDRELPLILALMPVLPAHVMTEKRFTDQGLAIPVGSGPYKVAEVRPGERLDLRRDPNYWGRDLPINCGLYNFDEVVFDYGRDDNSLFEAFKAGLIDYRQETDPHRWASGYGFPARRDGRVAVESLPLGGPKGLSGFAFNTRRALFKDPRLREALAMMFDFEWLNANLFSNLYTRDKSFFDESELSASGSPASAAERKLLAPYPGAVRADIMNGSWSPPRSDGSGRDRELAKKALALAHQAGWTLQDGRLTRNGQQLNFEILVRDREQERLALYYSDLLRRIGVEARVRLVDDAQFEGRRQRFDFDMMIGLWQASASPGNEQRMRWGGDSASEESSYNLAGAKSPAIDAMIAALLAARGREDFVTAARALDRVLLSGFYVVPLYHSHAQWIAYWRRIAHPKALPHYAQPLFGDVLETWSLAPGAAAARH</sequence>
<evidence type="ECO:0000313" key="7">
    <source>
        <dbReference type="Proteomes" id="UP001139104"/>
    </source>
</evidence>
<organism evidence="6 7">
    <name type="scientific">Candidatus Rhodoblastus alkanivorans</name>
    <dbReference type="NCBI Taxonomy" id="2954117"/>
    <lineage>
        <taxon>Bacteria</taxon>
        <taxon>Pseudomonadati</taxon>
        <taxon>Pseudomonadota</taxon>
        <taxon>Alphaproteobacteria</taxon>
        <taxon>Hyphomicrobiales</taxon>
        <taxon>Rhodoblastaceae</taxon>
        <taxon>Rhodoblastus</taxon>
    </lineage>
</organism>
<proteinExistence type="inferred from homology"/>
<feature type="chain" id="PRO_5045562952" evidence="4">
    <location>
        <begin position="24"/>
        <end position="612"/>
    </location>
</feature>
<feature type="domain" description="Solute-binding protein family 5" evidence="5">
    <location>
        <begin position="106"/>
        <end position="513"/>
    </location>
</feature>
<dbReference type="EMBL" id="JAIVFP010000001">
    <property type="protein sequence ID" value="MCI4682854.1"/>
    <property type="molecule type" value="Genomic_DNA"/>
</dbReference>
<dbReference type="PANTHER" id="PTHR30290:SF64">
    <property type="entry name" value="ABC TRANSPORTER PERIPLASMIC BINDING PROTEIN"/>
    <property type="match status" value="1"/>
</dbReference>
<dbReference type="PROSITE" id="PS51257">
    <property type="entry name" value="PROKAR_LIPOPROTEIN"/>
    <property type="match status" value="1"/>
</dbReference>
<comment type="caution">
    <text evidence="6">The sequence shown here is derived from an EMBL/GenBank/DDBJ whole genome shotgun (WGS) entry which is preliminary data.</text>
</comment>
<dbReference type="RefSeq" id="WP_243066840.1">
    <property type="nucleotide sequence ID" value="NZ_JAIVFK010000010.1"/>
</dbReference>
<dbReference type="PANTHER" id="PTHR30290">
    <property type="entry name" value="PERIPLASMIC BINDING COMPONENT OF ABC TRANSPORTER"/>
    <property type="match status" value="1"/>
</dbReference>
<dbReference type="PIRSF" id="PIRSF002741">
    <property type="entry name" value="MppA"/>
    <property type="match status" value="1"/>
</dbReference>
<evidence type="ECO:0000256" key="2">
    <source>
        <dbReference type="ARBA" id="ARBA00005695"/>
    </source>
</evidence>
<dbReference type="InterPro" id="IPR000914">
    <property type="entry name" value="SBP_5_dom"/>
</dbReference>
<dbReference type="SUPFAM" id="SSF53850">
    <property type="entry name" value="Periplasmic binding protein-like II"/>
    <property type="match status" value="1"/>
</dbReference>
<evidence type="ECO:0000256" key="4">
    <source>
        <dbReference type="SAM" id="SignalP"/>
    </source>
</evidence>
<reference evidence="6" key="1">
    <citation type="journal article" date="2022" name="ISME J.">
        <title>Identification of active gaseous-alkane degraders at natural gas seeps.</title>
        <authorList>
            <person name="Farhan Ul Haque M."/>
            <person name="Hernandez M."/>
            <person name="Crombie A.T."/>
            <person name="Murrell J.C."/>
        </authorList>
    </citation>
    <scope>NUCLEOTIDE SEQUENCE</scope>
    <source>
        <strain evidence="6">PC2</strain>
    </source>
</reference>
<accession>A0ABS9Z5A5</accession>
<name>A0ABS9Z5A5_9HYPH</name>
<dbReference type="CDD" id="cd08497">
    <property type="entry name" value="MbnE-like"/>
    <property type="match status" value="1"/>
</dbReference>
<keyword evidence="7" id="KW-1185">Reference proteome</keyword>
<feature type="signal peptide" evidence="4">
    <location>
        <begin position="1"/>
        <end position="23"/>
    </location>
</feature>
<gene>
    <name evidence="6" type="ORF">K2U94_08755</name>
</gene>
<evidence type="ECO:0000256" key="1">
    <source>
        <dbReference type="ARBA" id="ARBA00004418"/>
    </source>
</evidence>
<dbReference type="Proteomes" id="UP001139104">
    <property type="component" value="Unassembled WGS sequence"/>
</dbReference>
<evidence type="ECO:0000313" key="6">
    <source>
        <dbReference type="EMBL" id="MCI4682854.1"/>
    </source>
</evidence>
<evidence type="ECO:0000256" key="3">
    <source>
        <dbReference type="ARBA" id="ARBA00022729"/>
    </source>
</evidence>
<keyword evidence="3 4" id="KW-0732">Signal</keyword>
<comment type="subcellular location">
    <subcellularLocation>
        <location evidence="1">Periplasm</location>
    </subcellularLocation>
</comment>
<dbReference type="Pfam" id="PF00496">
    <property type="entry name" value="SBP_bac_5"/>
    <property type="match status" value="1"/>
</dbReference>
<dbReference type="Gene3D" id="3.10.105.10">
    <property type="entry name" value="Dipeptide-binding Protein, Domain 3"/>
    <property type="match status" value="1"/>
</dbReference>